<dbReference type="Gene3D" id="3.40.50.1820">
    <property type="entry name" value="alpha/beta hydrolase"/>
    <property type="match status" value="1"/>
</dbReference>
<evidence type="ECO:0000259" key="1">
    <source>
        <dbReference type="Pfam" id="PF20408"/>
    </source>
</evidence>
<dbReference type="Proteomes" id="UP000321534">
    <property type="component" value="Unassembled WGS sequence"/>
</dbReference>
<evidence type="ECO:0000313" key="3">
    <source>
        <dbReference type="Proteomes" id="UP000321534"/>
    </source>
</evidence>
<comment type="caution">
    <text evidence="2">The sequence shown here is derived from an EMBL/GenBank/DDBJ whole genome shotgun (WGS) entry which is preliminary data.</text>
</comment>
<accession>A0A512D1N6</accession>
<dbReference type="PANTHER" id="PTHR13136">
    <property type="entry name" value="TESTIS DEVELOPMENT PROTEIN PRTD"/>
    <property type="match status" value="1"/>
</dbReference>
<dbReference type="PANTHER" id="PTHR13136:SF11">
    <property type="entry name" value="TESTIS-EXPRESSED PROTEIN 30"/>
    <property type="match status" value="1"/>
</dbReference>
<dbReference type="InterPro" id="IPR029058">
    <property type="entry name" value="AB_hydrolase_fold"/>
</dbReference>
<dbReference type="RefSeq" id="WP_147066267.1">
    <property type="nucleotide sequence ID" value="NZ_BAAARO010000016.1"/>
</dbReference>
<reference evidence="2 3" key="1">
    <citation type="submission" date="2019-07" db="EMBL/GenBank/DDBJ databases">
        <title>Whole genome shotgun sequence of Terrabacter aerolatus NBRC 106305.</title>
        <authorList>
            <person name="Hosoyama A."/>
            <person name="Uohara A."/>
            <person name="Ohji S."/>
            <person name="Ichikawa N."/>
        </authorList>
    </citation>
    <scope>NUCLEOTIDE SEQUENCE [LARGE SCALE GENOMIC DNA]</scope>
    <source>
        <strain evidence="2 3">NBRC 106305</strain>
    </source>
</reference>
<dbReference type="AlphaFoldDB" id="A0A512D1N6"/>
<protein>
    <recommendedName>
        <fullName evidence="1">KANL3/Tex30 alpha/beta hydrolase-like domain-containing protein</fullName>
    </recommendedName>
</protein>
<dbReference type="InterPro" id="IPR046879">
    <property type="entry name" value="KANL3/Tex30_Abhydrolase"/>
</dbReference>
<gene>
    <name evidence="2" type="ORF">TAE01_21740</name>
</gene>
<dbReference type="OrthoDB" id="652634at2"/>
<dbReference type="Pfam" id="PF20408">
    <property type="entry name" value="Abhydrolase_11"/>
    <property type="match status" value="1"/>
</dbReference>
<proteinExistence type="predicted"/>
<name>A0A512D1N6_9MICO</name>
<sequence length="213" mass="21868">MTALTRTTVREIETPGGPGRAHIHRPPRPCGTVALGHGAGGGLGAIDLAIAREVLVAAGWAVVIVEQPWLVAGRRVAGRPPTLDLAWVPMVEALLTGRGHLPRPLVVGGRSAGARVACRTAGALEADAALLLSFPLHPPGRPDRSRADELALAPDPSWVIQGSGDAFGTPDEVRPHLPRGTTLLEVPGAHSFPGSSRAALTEAVTSVAGMLPG</sequence>
<organism evidence="2 3">
    <name type="scientific">Terrabacter aerolatus</name>
    <dbReference type="NCBI Taxonomy" id="422442"/>
    <lineage>
        <taxon>Bacteria</taxon>
        <taxon>Bacillati</taxon>
        <taxon>Actinomycetota</taxon>
        <taxon>Actinomycetes</taxon>
        <taxon>Micrococcales</taxon>
        <taxon>Intrasporangiaceae</taxon>
        <taxon>Terrabacter</taxon>
    </lineage>
</organism>
<evidence type="ECO:0000313" key="2">
    <source>
        <dbReference type="EMBL" id="GEO30364.1"/>
    </source>
</evidence>
<dbReference type="EMBL" id="BJYX01000010">
    <property type="protein sequence ID" value="GEO30364.1"/>
    <property type="molecule type" value="Genomic_DNA"/>
</dbReference>
<dbReference type="InterPro" id="IPR026555">
    <property type="entry name" value="NSL3/Tex30"/>
</dbReference>
<keyword evidence="3" id="KW-1185">Reference proteome</keyword>
<dbReference type="SUPFAM" id="SSF53474">
    <property type="entry name" value="alpha/beta-Hydrolases"/>
    <property type="match status" value="1"/>
</dbReference>
<feature type="domain" description="KANL3/Tex30 alpha/beta hydrolase-like" evidence="1">
    <location>
        <begin position="32"/>
        <end position="200"/>
    </location>
</feature>